<protein>
    <submittedName>
        <fullName evidence="3">Myo-inositol 2-dehydrogenase 1</fullName>
    </submittedName>
</protein>
<dbReference type="Pfam" id="PF01408">
    <property type="entry name" value="GFO_IDH_MocA"/>
    <property type="match status" value="1"/>
</dbReference>
<dbReference type="OrthoDB" id="240873at2"/>
<dbReference type="PANTHER" id="PTHR43249">
    <property type="entry name" value="UDP-N-ACETYL-2-AMINO-2-DEOXY-D-GLUCURONATE OXIDASE"/>
    <property type="match status" value="1"/>
</dbReference>
<feature type="domain" description="Gfo/Idh/MocA-like oxidoreductase N-terminal" evidence="1">
    <location>
        <begin position="4"/>
        <end position="125"/>
    </location>
</feature>
<evidence type="ECO:0000259" key="1">
    <source>
        <dbReference type="Pfam" id="PF01408"/>
    </source>
</evidence>
<dbReference type="Gene3D" id="3.30.360.10">
    <property type="entry name" value="Dihydrodipicolinate Reductase, domain 2"/>
    <property type="match status" value="1"/>
</dbReference>
<feature type="domain" description="GFO/IDH/MocA-like oxidoreductase" evidence="2">
    <location>
        <begin position="136"/>
        <end position="252"/>
    </location>
</feature>
<name>A0A1U7NR60_9DEIO</name>
<evidence type="ECO:0000259" key="2">
    <source>
        <dbReference type="Pfam" id="PF22725"/>
    </source>
</evidence>
<dbReference type="STRING" id="249408.BOO71_0015082"/>
<dbReference type="GO" id="GO:0000166">
    <property type="term" value="F:nucleotide binding"/>
    <property type="evidence" value="ECO:0007669"/>
    <property type="project" value="InterPro"/>
</dbReference>
<dbReference type="AlphaFoldDB" id="A0A1U7NR60"/>
<accession>A0A1U7NR60</accession>
<dbReference type="SUPFAM" id="SSF55347">
    <property type="entry name" value="Glyceraldehyde-3-phosphate dehydrogenase-like, C-terminal domain"/>
    <property type="match status" value="1"/>
</dbReference>
<dbReference type="PANTHER" id="PTHR43249:SF1">
    <property type="entry name" value="D-GLUCOSIDE 3-DEHYDROGENASE"/>
    <property type="match status" value="1"/>
</dbReference>
<dbReference type="EMBL" id="MSTI01000183">
    <property type="protein sequence ID" value="OLV15394.1"/>
    <property type="molecule type" value="Genomic_DNA"/>
</dbReference>
<keyword evidence="4" id="KW-1185">Reference proteome</keyword>
<dbReference type="Gene3D" id="3.40.50.720">
    <property type="entry name" value="NAD(P)-binding Rossmann-like Domain"/>
    <property type="match status" value="1"/>
</dbReference>
<proteinExistence type="predicted"/>
<gene>
    <name evidence="3" type="ORF">BOO71_0015082</name>
</gene>
<dbReference type="Pfam" id="PF22725">
    <property type="entry name" value="GFO_IDH_MocA_C3"/>
    <property type="match status" value="1"/>
</dbReference>
<organism evidence="3 4">
    <name type="scientific">Deinococcus marmoris</name>
    <dbReference type="NCBI Taxonomy" id="249408"/>
    <lineage>
        <taxon>Bacteria</taxon>
        <taxon>Thermotogati</taxon>
        <taxon>Deinococcota</taxon>
        <taxon>Deinococci</taxon>
        <taxon>Deinococcales</taxon>
        <taxon>Deinococcaceae</taxon>
        <taxon>Deinococcus</taxon>
    </lineage>
</organism>
<dbReference type="InterPro" id="IPR000683">
    <property type="entry name" value="Gfo/Idh/MocA-like_OxRdtase_N"/>
</dbReference>
<dbReference type="RefSeq" id="WP_075837088.1">
    <property type="nucleotide sequence ID" value="NZ_MSTI01000183.1"/>
</dbReference>
<sequence length="330" mass="35620">MKLRAAVLGCGSFGGRHARVLAGLPEHAELVAFCGRDEVKAKAFSNEFTGGRAAAYTDSRHMMEDANLDLLVVCLPPSGHGDEVAIAAQHGVHLLMEKPIALTSADGWKMVEAAERAGIKTQVGFMSRFGAVVEAFKAFQEGGEAGPVGMFDAQYFCNSLHSPWWREKEKSGGQLLEQVIHHVDLLRYLMGEPQTVYARMANLFHQDVPGYTIEDISVVVARFAGGPLGVLRSSNAAIPGRYDTGFNVIAQKVTVQAQNHNSGTIHFTTEQKEPLTIASEQDCYAAQMLDLVGAIRDDRPARTPIREGALSLDLAVAAVRSAEAMTEVAL</sequence>
<evidence type="ECO:0000313" key="4">
    <source>
        <dbReference type="Proteomes" id="UP000186607"/>
    </source>
</evidence>
<evidence type="ECO:0000313" key="3">
    <source>
        <dbReference type="EMBL" id="OLV15394.1"/>
    </source>
</evidence>
<dbReference type="SUPFAM" id="SSF51735">
    <property type="entry name" value="NAD(P)-binding Rossmann-fold domains"/>
    <property type="match status" value="1"/>
</dbReference>
<comment type="caution">
    <text evidence="3">The sequence shown here is derived from an EMBL/GenBank/DDBJ whole genome shotgun (WGS) entry which is preliminary data.</text>
</comment>
<dbReference type="InterPro" id="IPR052515">
    <property type="entry name" value="Gfo/Idh/MocA_Oxidoreductase"/>
</dbReference>
<dbReference type="InterPro" id="IPR036291">
    <property type="entry name" value="NAD(P)-bd_dom_sf"/>
</dbReference>
<reference evidence="3 4" key="1">
    <citation type="submission" date="2017-01" db="EMBL/GenBank/DDBJ databases">
        <title>Genome Analysis of Deinococcus marmoris KOPRI26562.</title>
        <authorList>
            <person name="Kim J.H."/>
            <person name="Oh H.-M."/>
        </authorList>
    </citation>
    <scope>NUCLEOTIDE SEQUENCE [LARGE SCALE GENOMIC DNA]</scope>
    <source>
        <strain evidence="3 4">KOPRI26562</strain>
    </source>
</reference>
<dbReference type="Proteomes" id="UP000186607">
    <property type="component" value="Unassembled WGS sequence"/>
</dbReference>
<dbReference type="InterPro" id="IPR055170">
    <property type="entry name" value="GFO_IDH_MocA-like_dom"/>
</dbReference>